<organism evidence="1 2">
    <name type="scientific">Pseudo-nitzschia multistriata</name>
    <dbReference type="NCBI Taxonomy" id="183589"/>
    <lineage>
        <taxon>Eukaryota</taxon>
        <taxon>Sar</taxon>
        <taxon>Stramenopiles</taxon>
        <taxon>Ochrophyta</taxon>
        <taxon>Bacillariophyta</taxon>
        <taxon>Bacillariophyceae</taxon>
        <taxon>Bacillariophycidae</taxon>
        <taxon>Bacillariales</taxon>
        <taxon>Bacillariaceae</taxon>
        <taxon>Pseudo-nitzschia</taxon>
    </lineage>
</organism>
<dbReference type="Proteomes" id="UP000291116">
    <property type="component" value="Unassembled WGS sequence"/>
</dbReference>
<dbReference type="EMBL" id="CAACVS010000336">
    <property type="protein sequence ID" value="VEU41228.1"/>
    <property type="molecule type" value="Genomic_DNA"/>
</dbReference>
<sequence>MPVVLTAKDVWKENGQKHLTQSRYESVQSRLDALKLDDFSRVVFHKWIAMTVAGGGWFSDYDSFPLPSLYRENGGDIIRGDELPNNGHITVYDMISPTLASGSANSWIDVLEALLDDAEEHCRQTEGSKTYHRYDLDCFYTDSLAIHSLRKKQHKLAPHTERKIATPFDKHDPVSNDDTGLCSSEKFVKKWTVHFGPGILQRSGHIPPRARRPKYRLNVAEDWMGRFERLCS</sequence>
<dbReference type="AlphaFoldDB" id="A0A448ZGR0"/>
<evidence type="ECO:0008006" key="3">
    <source>
        <dbReference type="Google" id="ProtNLM"/>
    </source>
</evidence>
<reference evidence="1 2" key="1">
    <citation type="submission" date="2019-01" db="EMBL/GenBank/DDBJ databases">
        <authorList>
            <person name="Ferrante I. M."/>
        </authorList>
    </citation>
    <scope>NUCLEOTIDE SEQUENCE [LARGE SCALE GENOMIC DNA]</scope>
    <source>
        <strain evidence="1 2">B856</strain>
    </source>
</reference>
<name>A0A448ZGR0_9STRA</name>
<gene>
    <name evidence="1" type="ORF">PSNMU_V1.4_AUG-EV-PASAV3_0080170</name>
</gene>
<dbReference type="OrthoDB" id="408457at2759"/>
<keyword evidence="2" id="KW-1185">Reference proteome</keyword>
<proteinExistence type="predicted"/>
<evidence type="ECO:0000313" key="1">
    <source>
        <dbReference type="EMBL" id="VEU41228.1"/>
    </source>
</evidence>
<accession>A0A448ZGR0</accession>
<protein>
    <recommendedName>
        <fullName evidence="3">Alpha 1,4-glycosyltransferase domain-containing protein</fullName>
    </recommendedName>
</protein>
<evidence type="ECO:0000313" key="2">
    <source>
        <dbReference type="Proteomes" id="UP000291116"/>
    </source>
</evidence>